<keyword evidence="2 5" id="KW-0812">Transmembrane</keyword>
<keyword evidence="5" id="KW-0472">Membrane</keyword>
<keyword evidence="3" id="KW-0735">Signal-anchor</keyword>
<evidence type="ECO:0000256" key="4">
    <source>
        <dbReference type="ARBA" id="ARBA00022989"/>
    </source>
</evidence>
<dbReference type="Proteomes" id="UP000831537">
    <property type="component" value="Chromosome"/>
</dbReference>
<keyword evidence="8" id="KW-1185">Reference proteome</keyword>
<dbReference type="PANTHER" id="PTHR33392">
    <property type="entry name" value="POLYISOPRENYL-TEICHOIC ACID--PEPTIDOGLYCAN TEICHOIC ACID TRANSFERASE TAGU"/>
    <property type="match status" value="1"/>
</dbReference>
<evidence type="ECO:0000313" key="7">
    <source>
        <dbReference type="EMBL" id="UOQ84483.1"/>
    </source>
</evidence>
<evidence type="ECO:0000313" key="8">
    <source>
        <dbReference type="Proteomes" id="UP000831537"/>
    </source>
</evidence>
<keyword evidence="4 5" id="KW-1133">Transmembrane helix</keyword>
<protein>
    <submittedName>
        <fullName evidence="7">LCP family protein</fullName>
    </submittedName>
</protein>
<reference evidence="7 8" key="1">
    <citation type="submission" date="2022-04" db="EMBL/GenBank/DDBJ databases">
        <title>Gracilibacillus sp. isolated from saltern.</title>
        <authorList>
            <person name="Won M."/>
            <person name="Lee C.-M."/>
            <person name="Woen H.-Y."/>
            <person name="Kwon S.-W."/>
        </authorList>
    </citation>
    <scope>NUCLEOTIDE SEQUENCE [LARGE SCALE GENOMIC DNA]</scope>
    <source>
        <strain evidence="7 8">SSPM10-3</strain>
    </source>
</reference>
<accession>A0ABY4GJW4</accession>
<dbReference type="InterPro" id="IPR004474">
    <property type="entry name" value="LytR_CpsA_psr"/>
</dbReference>
<dbReference type="EMBL" id="CP095071">
    <property type="protein sequence ID" value="UOQ84483.1"/>
    <property type="molecule type" value="Genomic_DNA"/>
</dbReference>
<sequence length="271" mass="31375">MTKIDDKELFTYLDDEKLNFTEKDRKQTFDKIYYKQHAQTDRKYPFAPIAGSLLVICIMLALFIPGLKDAIQQPASENSDMTYSVLIMGNSEEDRHMRRTNIHILLTYNKSNNSMKLLSLPRDTYVKIFNSQREVIVQDKLLHASAYNSTIKPVMQTVSHYLQVPIDYYAIVSEDKILSQLEIDRKQLIYKEPSFSDIQTLLNESETDIPSEIFEELQKVKNGVGTVEVVNISDGLQLQYKNNLVYQTVDEHTLNNTSEILNQHLEGQIKE</sequence>
<evidence type="ECO:0000256" key="2">
    <source>
        <dbReference type="ARBA" id="ARBA00022692"/>
    </source>
</evidence>
<dbReference type="Pfam" id="PF03816">
    <property type="entry name" value="LytR_cpsA_psr"/>
    <property type="match status" value="1"/>
</dbReference>
<evidence type="ECO:0000256" key="5">
    <source>
        <dbReference type="SAM" id="Phobius"/>
    </source>
</evidence>
<dbReference type="Gene3D" id="3.30.420.590">
    <property type="match status" value="1"/>
</dbReference>
<dbReference type="PANTHER" id="PTHR33392:SF6">
    <property type="entry name" value="POLYISOPRENYL-TEICHOIC ACID--PEPTIDOGLYCAN TEICHOIC ACID TRANSFERASE TAGU"/>
    <property type="match status" value="1"/>
</dbReference>
<organism evidence="7 8">
    <name type="scientific">Gracilibacillus salinarum</name>
    <dbReference type="NCBI Taxonomy" id="2932255"/>
    <lineage>
        <taxon>Bacteria</taxon>
        <taxon>Bacillati</taxon>
        <taxon>Bacillota</taxon>
        <taxon>Bacilli</taxon>
        <taxon>Bacillales</taxon>
        <taxon>Bacillaceae</taxon>
        <taxon>Gracilibacillus</taxon>
    </lineage>
</organism>
<evidence type="ECO:0000259" key="6">
    <source>
        <dbReference type="Pfam" id="PF03816"/>
    </source>
</evidence>
<feature type="domain" description="Cell envelope-related transcriptional attenuator" evidence="6">
    <location>
        <begin position="99"/>
        <end position="173"/>
    </location>
</feature>
<comment type="similarity">
    <text evidence="1">Belongs to the LytR/CpsA/Psr (LCP) family.</text>
</comment>
<gene>
    <name evidence="7" type="ORF">MUN87_17615</name>
</gene>
<dbReference type="RefSeq" id="WP_244742285.1">
    <property type="nucleotide sequence ID" value="NZ_CP095071.1"/>
</dbReference>
<evidence type="ECO:0000256" key="1">
    <source>
        <dbReference type="ARBA" id="ARBA00006068"/>
    </source>
</evidence>
<evidence type="ECO:0000256" key="3">
    <source>
        <dbReference type="ARBA" id="ARBA00022968"/>
    </source>
</evidence>
<proteinExistence type="inferred from homology"/>
<feature type="transmembrane region" description="Helical" evidence="5">
    <location>
        <begin position="44"/>
        <end position="64"/>
    </location>
</feature>
<name>A0ABY4GJW4_9BACI</name>
<dbReference type="InterPro" id="IPR050922">
    <property type="entry name" value="LytR/CpsA/Psr_CW_biosynth"/>
</dbReference>